<accession>A0A820RKN1</accession>
<reference evidence="1" key="1">
    <citation type="submission" date="2021-02" db="EMBL/GenBank/DDBJ databases">
        <authorList>
            <person name="Nowell W R."/>
        </authorList>
    </citation>
    <scope>NUCLEOTIDE SEQUENCE</scope>
</reference>
<comment type="caution">
    <text evidence="1">The sequence shown here is derived from an EMBL/GenBank/DDBJ whole genome shotgun (WGS) entry which is preliminary data.</text>
</comment>
<protein>
    <submittedName>
        <fullName evidence="1">Uncharacterized protein</fullName>
    </submittedName>
</protein>
<dbReference type="EMBL" id="CAJOAY010033450">
    <property type="protein sequence ID" value="CAF4438749.1"/>
    <property type="molecule type" value="Genomic_DNA"/>
</dbReference>
<proteinExistence type="predicted"/>
<sequence>SLSTALTCLLTAYKEDFYEPPHYSTLSYLLEHVPDQDFKKQCQNLLHRFLKEGADIFHSDSNISTSTNDVDNNNNSRTSYTDELLYNQKGFGTSAQRNFLDMSSVKIAEQLTIVDA</sequence>
<dbReference type="InterPro" id="IPR023578">
    <property type="entry name" value="Ras_GEF_dom_sf"/>
</dbReference>
<dbReference type="SUPFAM" id="SSF48366">
    <property type="entry name" value="Ras GEF"/>
    <property type="match status" value="1"/>
</dbReference>
<evidence type="ECO:0000313" key="1">
    <source>
        <dbReference type="EMBL" id="CAF4438749.1"/>
    </source>
</evidence>
<organism evidence="1 2">
    <name type="scientific">Adineta steineri</name>
    <dbReference type="NCBI Taxonomy" id="433720"/>
    <lineage>
        <taxon>Eukaryota</taxon>
        <taxon>Metazoa</taxon>
        <taxon>Spiralia</taxon>
        <taxon>Gnathifera</taxon>
        <taxon>Rotifera</taxon>
        <taxon>Eurotatoria</taxon>
        <taxon>Bdelloidea</taxon>
        <taxon>Adinetida</taxon>
        <taxon>Adinetidae</taxon>
        <taxon>Adineta</taxon>
    </lineage>
</organism>
<feature type="non-terminal residue" evidence="1">
    <location>
        <position position="116"/>
    </location>
</feature>
<feature type="non-terminal residue" evidence="1">
    <location>
        <position position="1"/>
    </location>
</feature>
<dbReference type="Proteomes" id="UP000663881">
    <property type="component" value="Unassembled WGS sequence"/>
</dbReference>
<dbReference type="AlphaFoldDB" id="A0A820RKN1"/>
<evidence type="ECO:0000313" key="2">
    <source>
        <dbReference type="Proteomes" id="UP000663881"/>
    </source>
</evidence>
<name>A0A820RKN1_9BILA</name>
<gene>
    <name evidence="1" type="ORF">OKA104_LOCUS53499</name>
</gene>